<feature type="region of interest" description="Disordered" evidence="1">
    <location>
        <begin position="266"/>
        <end position="288"/>
    </location>
</feature>
<keyword evidence="3" id="KW-1185">Reference proteome</keyword>
<reference evidence="2" key="1">
    <citation type="journal article" date="2021" name="Nat. Commun.">
        <title>Genetic determinants of endophytism in the Arabidopsis root mycobiome.</title>
        <authorList>
            <person name="Mesny F."/>
            <person name="Miyauchi S."/>
            <person name="Thiergart T."/>
            <person name="Pickel B."/>
            <person name="Atanasova L."/>
            <person name="Karlsson M."/>
            <person name="Huettel B."/>
            <person name="Barry K.W."/>
            <person name="Haridas S."/>
            <person name="Chen C."/>
            <person name="Bauer D."/>
            <person name="Andreopoulos W."/>
            <person name="Pangilinan J."/>
            <person name="LaButti K."/>
            <person name="Riley R."/>
            <person name="Lipzen A."/>
            <person name="Clum A."/>
            <person name="Drula E."/>
            <person name="Henrissat B."/>
            <person name="Kohler A."/>
            <person name="Grigoriev I.V."/>
            <person name="Martin F.M."/>
            <person name="Hacquard S."/>
        </authorList>
    </citation>
    <scope>NUCLEOTIDE SEQUENCE</scope>
    <source>
        <strain evidence="2">MPI-SDFR-AT-0068</strain>
    </source>
</reference>
<sequence>MAEQRRDSIADDWLEIESAASVVSFDSISRPTTPSPPSPPSAPPPGLVTQPTKSHHDLPPTTASQLPVRLKNEEAELPAASEESPPDSPPSQDAPDAQHDVDPVDPTPGEYHKACQNATEALSTVARMAHDLGEHRISTMSLLRSTCEQLSTQTEDLGKMLEAYAAHWVSKGSNMSFVDIPLNPEIWDLMSELNAQLLRGQCDLCSLVPSDEDAPLLLAKNIPLHVNLALARCLESLEDIQELLTEFLPILRADFDEFKTRHMGFSPAQDIQSSKNPRRQPPQPSVSRIRGELYDMRDRFVVINVFLSRLKNADPLPMSIDPLLFKSLKGIVESITTLLTNNPSEWIDSDMAPSSPGIISYPQYLTLDPDVLHDITSHLQEFQEELDVEPGQVGSSYSPLIIRNHQECLLFKGGKMEELCSVIEFTESLLMMSD</sequence>
<dbReference type="AlphaFoldDB" id="A0A8K0RRB9"/>
<accession>A0A8K0RRB9</accession>
<gene>
    <name evidence="2" type="ORF">BKA59DRAFT_277117</name>
</gene>
<evidence type="ECO:0000313" key="2">
    <source>
        <dbReference type="EMBL" id="KAH7239440.1"/>
    </source>
</evidence>
<organism evidence="2 3">
    <name type="scientific">Fusarium tricinctum</name>
    <dbReference type="NCBI Taxonomy" id="61284"/>
    <lineage>
        <taxon>Eukaryota</taxon>
        <taxon>Fungi</taxon>
        <taxon>Dikarya</taxon>
        <taxon>Ascomycota</taxon>
        <taxon>Pezizomycotina</taxon>
        <taxon>Sordariomycetes</taxon>
        <taxon>Hypocreomycetidae</taxon>
        <taxon>Hypocreales</taxon>
        <taxon>Nectriaceae</taxon>
        <taxon>Fusarium</taxon>
        <taxon>Fusarium tricinctum species complex</taxon>
    </lineage>
</organism>
<evidence type="ECO:0000256" key="1">
    <source>
        <dbReference type="SAM" id="MobiDB-lite"/>
    </source>
</evidence>
<protein>
    <submittedName>
        <fullName evidence="2">Uncharacterized protein</fullName>
    </submittedName>
</protein>
<proteinExistence type="predicted"/>
<name>A0A8K0RRB9_9HYPO</name>
<feature type="region of interest" description="Disordered" evidence="1">
    <location>
        <begin position="22"/>
        <end position="112"/>
    </location>
</feature>
<dbReference type="EMBL" id="JAGPXF010000006">
    <property type="protein sequence ID" value="KAH7239440.1"/>
    <property type="molecule type" value="Genomic_DNA"/>
</dbReference>
<evidence type="ECO:0000313" key="3">
    <source>
        <dbReference type="Proteomes" id="UP000813427"/>
    </source>
</evidence>
<comment type="caution">
    <text evidence="2">The sequence shown here is derived from an EMBL/GenBank/DDBJ whole genome shotgun (WGS) entry which is preliminary data.</text>
</comment>
<feature type="compositionally biased region" description="Pro residues" evidence="1">
    <location>
        <begin position="33"/>
        <end position="46"/>
    </location>
</feature>
<dbReference type="Proteomes" id="UP000813427">
    <property type="component" value="Unassembled WGS sequence"/>
</dbReference>
<dbReference type="OrthoDB" id="5294021at2759"/>